<evidence type="ECO:0000313" key="1">
    <source>
        <dbReference type="EMBL" id="KAF4499707.1"/>
    </source>
</evidence>
<dbReference type="Proteomes" id="UP000737391">
    <property type="component" value="Unassembled WGS sequence"/>
</dbReference>
<name>A0A9P5BC59_9HYPO</name>
<dbReference type="Gene3D" id="1.25.40.20">
    <property type="entry name" value="Ankyrin repeat-containing domain"/>
    <property type="match status" value="1"/>
</dbReference>
<evidence type="ECO:0000313" key="2">
    <source>
        <dbReference type="Proteomes" id="UP000737391"/>
    </source>
</evidence>
<dbReference type="AlphaFoldDB" id="A0A9P5BC59"/>
<gene>
    <name evidence="1" type="ORF">FAGAP_4113</name>
</gene>
<accession>A0A9P5BC59</accession>
<sequence length="370" mass="42581">MARVYVEEKNDQDIRLVIEGRLKEIQPIDRRRQVEKEILLKAHGGFQWAILITNMILEEDVAGARTEVLLDIISTTPPDLDDLYDVIMKGASKDKHKQMAQLFQWVVYAKRPLSAQELREALATDKNMPYKTVSELRAHGYWSDYVSQFEMRVRHISRGLGEFQNRDIYEQYELGGEEWSREAQLIHQSAADFVAQKFVTNMNEGSLSKSPAGAGHYEISRSFLRYLTLEEILNANDLSREKLSATFPLMPYGVTFLLEHVKGVEEEAICQADLLTLIQWNQKERFGMLARMWRIMDPEGTHAPRGWPFPEASALHLVIAFGSASLLDTLLHRDSSHSDSRDLEENTPLQLALREDFQDMALMILERSRT</sequence>
<dbReference type="PANTHER" id="PTHR10039">
    <property type="entry name" value="AMELOGENIN"/>
    <property type="match status" value="1"/>
</dbReference>
<comment type="caution">
    <text evidence="1">The sequence shown here is derived from an EMBL/GenBank/DDBJ whole genome shotgun (WGS) entry which is preliminary data.</text>
</comment>
<reference evidence="1" key="1">
    <citation type="submission" date="2020-01" db="EMBL/GenBank/DDBJ databases">
        <title>Identification and distribution of gene clusters putatively required for synthesis of sphingolipid metabolism inhibitors in phylogenetically diverse species of the filamentous fungus Fusarium.</title>
        <authorList>
            <person name="Kim H.-S."/>
            <person name="Busman M."/>
            <person name="Brown D.W."/>
            <person name="Divon H."/>
            <person name="Uhlig S."/>
            <person name="Proctor R.H."/>
        </authorList>
    </citation>
    <scope>NUCLEOTIDE SEQUENCE</scope>
    <source>
        <strain evidence="1">NRRL 31653</strain>
    </source>
</reference>
<proteinExistence type="predicted"/>
<organism evidence="1 2">
    <name type="scientific">Fusarium agapanthi</name>
    <dbReference type="NCBI Taxonomy" id="1803897"/>
    <lineage>
        <taxon>Eukaryota</taxon>
        <taxon>Fungi</taxon>
        <taxon>Dikarya</taxon>
        <taxon>Ascomycota</taxon>
        <taxon>Pezizomycotina</taxon>
        <taxon>Sordariomycetes</taxon>
        <taxon>Hypocreomycetidae</taxon>
        <taxon>Hypocreales</taxon>
        <taxon>Nectriaceae</taxon>
        <taxon>Fusarium</taxon>
        <taxon>Fusarium fujikuroi species complex</taxon>
    </lineage>
</organism>
<dbReference type="OrthoDB" id="5103729at2759"/>
<protein>
    <submittedName>
        <fullName evidence="1">Uncharacterized protein</fullName>
    </submittedName>
</protein>
<dbReference type="InterPro" id="IPR036770">
    <property type="entry name" value="Ankyrin_rpt-contain_sf"/>
</dbReference>
<dbReference type="EMBL" id="LUFC02000242">
    <property type="protein sequence ID" value="KAF4499707.1"/>
    <property type="molecule type" value="Genomic_DNA"/>
</dbReference>
<keyword evidence="2" id="KW-1185">Reference proteome</keyword>